<dbReference type="InterPro" id="IPR022840">
    <property type="entry name" value="GTP_cyclohydrolase_MptA"/>
</dbReference>
<reference evidence="6" key="1">
    <citation type="journal article" date="2020" name="mSystems">
        <title>Genome- and Community-Level Interaction Insights into Carbon Utilization and Element Cycling Functions of Hydrothermarchaeota in Hydrothermal Sediment.</title>
        <authorList>
            <person name="Zhou Z."/>
            <person name="Liu Y."/>
            <person name="Xu W."/>
            <person name="Pan J."/>
            <person name="Luo Z.H."/>
            <person name="Li M."/>
        </authorList>
    </citation>
    <scope>NUCLEOTIDE SEQUENCE [LARGE SCALE GENOMIC DNA]</scope>
    <source>
        <strain evidence="6">SpSt-26</strain>
    </source>
</reference>
<sequence>MLPDIQLLKPEIPIDLTRVGAKGIRKLVKVSRKDKRPIILIATFEAFVNLPSYLKGVSLSRNFEVIDEVIESLTAKPIENIEDLVIEIAENLLEKHEYATRSEVSMVADFIMRKKTPKSGQRTQEVVKIFSDAVASRDGKKIVFVGAEVSGITVCPCAQELAKSRAMERLREMGYGEKEIMKIISAVPIASHNQRGRARIKVQIREDFRVSIMNLIEIAKSAMSFETFEILKREDELEVVENAHQNPMFVEDSVRKIALEFIKAYPNAPDDVMVMIMQENEESIHQHNVVAEKIATVGELRRELNS</sequence>
<evidence type="ECO:0000256" key="2">
    <source>
        <dbReference type="ARBA" id="ARBA00022801"/>
    </source>
</evidence>
<dbReference type="GO" id="GO:0003934">
    <property type="term" value="F:GTP cyclohydrolase I activity"/>
    <property type="evidence" value="ECO:0007669"/>
    <property type="project" value="InterPro"/>
</dbReference>
<comment type="cofactor">
    <cofactor evidence="4">
        <name>Fe(2+)</name>
        <dbReference type="ChEBI" id="CHEBI:29033"/>
    </cofactor>
    <text evidence="4">Binds 1 Fe(2+) ion per subunit.</text>
</comment>
<comment type="pathway">
    <text evidence="4">Cofactor biosynthesis; 5,6,7,8-tetrahydromethanopterin biosynthesis.</text>
</comment>
<protein>
    <recommendedName>
        <fullName evidence="4 5">GTP cyclohydrolase MptA</fullName>
        <ecNumber evidence="4 5">3.5.4.39</ecNumber>
    </recommendedName>
    <alternativeName>
        <fullName evidence="4">GTP cyclohydrolase IV</fullName>
    </alternativeName>
</protein>
<organism evidence="6">
    <name type="scientific">Archaeoglobus fulgidus</name>
    <dbReference type="NCBI Taxonomy" id="2234"/>
    <lineage>
        <taxon>Archaea</taxon>
        <taxon>Methanobacteriati</taxon>
        <taxon>Methanobacteriota</taxon>
        <taxon>Archaeoglobi</taxon>
        <taxon>Archaeoglobales</taxon>
        <taxon>Archaeoglobaceae</taxon>
        <taxon>Archaeoglobus</taxon>
    </lineage>
</organism>
<comment type="caution">
    <text evidence="6">The sequence shown here is derived from an EMBL/GenBank/DDBJ whole genome shotgun (WGS) entry which is preliminary data.</text>
</comment>
<evidence type="ECO:0000256" key="1">
    <source>
        <dbReference type="ARBA" id="ARBA00022723"/>
    </source>
</evidence>
<dbReference type="PANTHER" id="PTHR36445">
    <property type="entry name" value="GTP CYCLOHYDROLASE MPTA"/>
    <property type="match status" value="1"/>
</dbReference>
<evidence type="ECO:0000256" key="4">
    <source>
        <dbReference type="HAMAP-Rule" id="MF_01527"/>
    </source>
</evidence>
<dbReference type="GO" id="GO:2001118">
    <property type="term" value="P:tetrahydromethanopterin biosynthetic process"/>
    <property type="evidence" value="ECO:0007669"/>
    <property type="project" value="UniProtKB-UniRule"/>
</dbReference>
<comment type="catalytic activity">
    <reaction evidence="4">
        <text>GTP + H2O = 7,8-dihydroneopterin 2',3'-cyclic phosphate + formate + diphosphate + H(+)</text>
        <dbReference type="Rhea" id="RHEA:25860"/>
        <dbReference type="ChEBI" id="CHEBI:15377"/>
        <dbReference type="ChEBI" id="CHEBI:15378"/>
        <dbReference type="ChEBI" id="CHEBI:15740"/>
        <dbReference type="ChEBI" id="CHEBI:33019"/>
        <dbReference type="ChEBI" id="CHEBI:37565"/>
        <dbReference type="ChEBI" id="CHEBI:58854"/>
        <dbReference type="EC" id="3.5.4.39"/>
    </reaction>
</comment>
<name>A0A7J2TJL9_ARCFL</name>
<evidence type="ECO:0000256" key="3">
    <source>
        <dbReference type="ARBA" id="ARBA00023004"/>
    </source>
</evidence>
<keyword evidence="2 4" id="KW-0378">Hydrolase</keyword>
<dbReference type="UniPathway" id="UPA00065"/>
<dbReference type="Gene3D" id="3.10.270.10">
    <property type="entry name" value="Urate Oxidase"/>
    <property type="match status" value="1"/>
</dbReference>
<comment type="subunit">
    <text evidence="4">Homodimer.</text>
</comment>
<gene>
    <name evidence="4" type="primary">mptA</name>
    <name evidence="6" type="ORF">ENP88_06375</name>
</gene>
<keyword evidence="3 4" id="KW-0408">Iron</keyword>
<keyword evidence="1 4" id="KW-0479">Metal-binding</keyword>
<evidence type="ECO:0000256" key="5">
    <source>
        <dbReference type="NCBIfam" id="TIGR00294"/>
    </source>
</evidence>
<dbReference type="NCBIfam" id="TIGR00294">
    <property type="entry name" value="GTP cyclohydrolase MptA"/>
    <property type="match status" value="1"/>
</dbReference>
<dbReference type="EMBL" id="DSLA01000097">
    <property type="protein sequence ID" value="HEH35755.1"/>
    <property type="molecule type" value="Genomic_DNA"/>
</dbReference>
<dbReference type="InterPro" id="IPR003801">
    <property type="entry name" value="GTP_cyclohydrolase_FolE2/MptA"/>
</dbReference>
<dbReference type="PANTHER" id="PTHR36445:SF1">
    <property type="entry name" value="GTP CYCLOHYDROLASE MPTA"/>
    <property type="match status" value="1"/>
</dbReference>
<evidence type="ECO:0000313" key="6">
    <source>
        <dbReference type="EMBL" id="HEH35755.1"/>
    </source>
</evidence>
<dbReference type="GO" id="GO:0005506">
    <property type="term" value="F:iron ion binding"/>
    <property type="evidence" value="ECO:0007669"/>
    <property type="project" value="UniProtKB-UniRule"/>
</dbReference>
<dbReference type="AlphaFoldDB" id="A0A7J2TJL9"/>
<accession>A0A7J2TJL9</accession>
<dbReference type="GO" id="GO:0044682">
    <property type="term" value="F:GTP cyclohydrolase IV activity"/>
    <property type="evidence" value="ECO:0007669"/>
    <property type="project" value="UniProtKB-UniRule"/>
</dbReference>
<dbReference type="EC" id="3.5.4.39" evidence="4 5"/>
<proteinExistence type="inferred from homology"/>
<feature type="site" description="May be catalytically important" evidence="4">
    <location>
        <position position="155"/>
    </location>
</feature>
<comment type="similarity">
    <text evidence="4">Belongs to the GTP cyclohydrolase IV family.</text>
</comment>
<comment type="function">
    <text evidence="4">Converts GTP to 7,8-dihydro-D-neopterin 2',3'-cyclic phosphate, the first intermediate in the biosynthesis of coenzyme methanopterin.</text>
</comment>
<dbReference type="Pfam" id="PF02649">
    <property type="entry name" value="GCHY-1"/>
    <property type="match status" value="1"/>
</dbReference>
<dbReference type="HAMAP" id="MF_01527_A">
    <property type="entry name" value="GTP_cyclohydrol_A"/>
    <property type="match status" value="1"/>
</dbReference>